<sequence>MPAGFFFAYHHYLTGHAIHAWQLCHSVSCENGLMIPSLEYQITALQKDKAPNTEKQDDRTYKAFP</sequence>
<name>A0A7W8AIV6_9HYPH</name>
<organism evidence="1 2">
    <name type="scientific">Pseudochrobactrum saccharolyticum</name>
    <dbReference type="NCBI Taxonomy" id="354352"/>
    <lineage>
        <taxon>Bacteria</taxon>
        <taxon>Pseudomonadati</taxon>
        <taxon>Pseudomonadota</taxon>
        <taxon>Alphaproteobacteria</taxon>
        <taxon>Hyphomicrobiales</taxon>
        <taxon>Brucellaceae</taxon>
        <taxon>Pseudochrobactrum</taxon>
    </lineage>
</organism>
<dbReference type="EMBL" id="JACHIL010000001">
    <property type="protein sequence ID" value="MBB5090100.1"/>
    <property type="molecule type" value="Genomic_DNA"/>
</dbReference>
<evidence type="ECO:0000313" key="2">
    <source>
        <dbReference type="Proteomes" id="UP000531231"/>
    </source>
</evidence>
<accession>A0A7W8AIV6</accession>
<dbReference type="Proteomes" id="UP000531231">
    <property type="component" value="Unassembled WGS sequence"/>
</dbReference>
<comment type="caution">
    <text evidence="1">The sequence shown here is derived from an EMBL/GenBank/DDBJ whole genome shotgun (WGS) entry which is preliminary data.</text>
</comment>
<proteinExistence type="predicted"/>
<reference evidence="1 2" key="1">
    <citation type="submission" date="2020-08" db="EMBL/GenBank/DDBJ databases">
        <title>Genomic Encyclopedia of Type Strains, Phase IV (KMG-IV): sequencing the most valuable type-strain genomes for metagenomic binning, comparative biology and taxonomic classification.</title>
        <authorList>
            <person name="Goeker M."/>
        </authorList>
    </citation>
    <scope>NUCLEOTIDE SEQUENCE [LARGE SCALE GENOMIC DNA]</scope>
    <source>
        <strain evidence="1 2">DSM 25620</strain>
    </source>
</reference>
<protein>
    <submittedName>
        <fullName evidence="1">Uncharacterized protein</fullName>
    </submittedName>
</protein>
<gene>
    <name evidence="1" type="ORF">HNQ68_000612</name>
</gene>
<evidence type="ECO:0000313" key="1">
    <source>
        <dbReference type="EMBL" id="MBB5090100.1"/>
    </source>
</evidence>
<keyword evidence="2" id="KW-1185">Reference proteome</keyword>
<dbReference type="AlphaFoldDB" id="A0A7W8AIV6"/>